<feature type="domain" description="Ig-like" evidence="2">
    <location>
        <begin position="48"/>
        <end position="95"/>
    </location>
</feature>
<organism evidence="3 4">
    <name type="scientific">Suillus plorans</name>
    <dbReference type="NCBI Taxonomy" id="116603"/>
    <lineage>
        <taxon>Eukaryota</taxon>
        <taxon>Fungi</taxon>
        <taxon>Dikarya</taxon>
        <taxon>Basidiomycota</taxon>
        <taxon>Agaricomycotina</taxon>
        <taxon>Agaricomycetes</taxon>
        <taxon>Agaricomycetidae</taxon>
        <taxon>Boletales</taxon>
        <taxon>Suillineae</taxon>
        <taxon>Suillaceae</taxon>
        <taxon>Suillus</taxon>
    </lineage>
</organism>
<dbReference type="Proteomes" id="UP000719766">
    <property type="component" value="Unassembled WGS sequence"/>
</dbReference>
<evidence type="ECO:0000313" key="4">
    <source>
        <dbReference type="Proteomes" id="UP000719766"/>
    </source>
</evidence>
<dbReference type="RefSeq" id="XP_041154836.1">
    <property type="nucleotide sequence ID" value="XM_041304102.1"/>
</dbReference>
<keyword evidence="1" id="KW-0812">Transmembrane</keyword>
<evidence type="ECO:0000256" key="1">
    <source>
        <dbReference type="SAM" id="Phobius"/>
    </source>
</evidence>
<name>A0A9P7DCP7_9AGAM</name>
<proteinExistence type="predicted"/>
<keyword evidence="1" id="KW-0472">Membrane</keyword>
<accession>A0A9P7DCP7</accession>
<dbReference type="EMBL" id="JABBWE010000078">
    <property type="protein sequence ID" value="KAG1787490.1"/>
    <property type="molecule type" value="Genomic_DNA"/>
</dbReference>
<evidence type="ECO:0000259" key="2">
    <source>
        <dbReference type="PROSITE" id="PS50835"/>
    </source>
</evidence>
<sequence length="95" mass="10062">MLSDGIAHSCTTLVMLFGTALVLPFATLTGRMMFGVTPVILPVIISRPSATTLPCHGALSGGPESAHSNSNFRPRLSPPLRCLVSAQFPSFPLPW</sequence>
<comment type="caution">
    <text evidence="3">The sequence shown here is derived from an EMBL/GenBank/DDBJ whole genome shotgun (WGS) entry which is preliminary data.</text>
</comment>
<keyword evidence="4" id="KW-1185">Reference proteome</keyword>
<gene>
    <name evidence="3" type="ORF">HD556DRAFT_1408777</name>
</gene>
<keyword evidence="1" id="KW-1133">Transmembrane helix</keyword>
<dbReference type="InterPro" id="IPR007110">
    <property type="entry name" value="Ig-like_dom"/>
</dbReference>
<feature type="transmembrane region" description="Helical" evidence="1">
    <location>
        <begin position="6"/>
        <end position="26"/>
    </location>
</feature>
<evidence type="ECO:0000313" key="3">
    <source>
        <dbReference type="EMBL" id="KAG1787490.1"/>
    </source>
</evidence>
<protein>
    <recommendedName>
        <fullName evidence="2">Ig-like domain-containing protein</fullName>
    </recommendedName>
</protein>
<dbReference type="GeneID" id="64597866"/>
<dbReference type="AlphaFoldDB" id="A0A9P7DCP7"/>
<dbReference type="PROSITE" id="PS50835">
    <property type="entry name" value="IG_LIKE"/>
    <property type="match status" value="1"/>
</dbReference>
<reference evidence="3" key="1">
    <citation type="journal article" date="2020" name="New Phytol.">
        <title>Comparative genomics reveals dynamic genome evolution in host specialist ectomycorrhizal fungi.</title>
        <authorList>
            <person name="Lofgren L.A."/>
            <person name="Nguyen N.H."/>
            <person name="Vilgalys R."/>
            <person name="Ruytinx J."/>
            <person name="Liao H.L."/>
            <person name="Branco S."/>
            <person name="Kuo A."/>
            <person name="LaButti K."/>
            <person name="Lipzen A."/>
            <person name="Andreopoulos W."/>
            <person name="Pangilinan J."/>
            <person name="Riley R."/>
            <person name="Hundley H."/>
            <person name="Na H."/>
            <person name="Barry K."/>
            <person name="Grigoriev I.V."/>
            <person name="Stajich J.E."/>
            <person name="Kennedy P.G."/>
        </authorList>
    </citation>
    <scope>NUCLEOTIDE SEQUENCE</scope>
    <source>
        <strain evidence="3">S12</strain>
    </source>
</reference>